<dbReference type="Proteomes" id="UP000789342">
    <property type="component" value="Unassembled WGS sequence"/>
</dbReference>
<comment type="caution">
    <text evidence="1">The sequence shown here is derived from an EMBL/GenBank/DDBJ whole genome shotgun (WGS) entry which is preliminary data.</text>
</comment>
<accession>A0A9N9CA01</accession>
<dbReference type="OrthoDB" id="10318132at2759"/>
<organism evidence="1 2">
    <name type="scientific">Acaulospora morrowiae</name>
    <dbReference type="NCBI Taxonomy" id="94023"/>
    <lineage>
        <taxon>Eukaryota</taxon>
        <taxon>Fungi</taxon>
        <taxon>Fungi incertae sedis</taxon>
        <taxon>Mucoromycota</taxon>
        <taxon>Glomeromycotina</taxon>
        <taxon>Glomeromycetes</taxon>
        <taxon>Diversisporales</taxon>
        <taxon>Acaulosporaceae</taxon>
        <taxon>Acaulospora</taxon>
    </lineage>
</organism>
<dbReference type="AlphaFoldDB" id="A0A9N9CA01"/>
<protein>
    <submittedName>
        <fullName evidence="1">13190_t:CDS:1</fullName>
    </submittedName>
</protein>
<sequence length="71" mass="8649">MIKIKVDKMEYFDKTDTSNWSLLGYLRWRLNFSDFSNKLHEHRVFFDLVKDICDEGGERGERANSIWRDFK</sequence>
<evidence type="ECO:0000313" key="1">
    <source>
        <dbReference type="EMBL" id="CAG8596304.1"/>
    </source>
</evidence>
<proteinExistence type="predicted"/>
<gene>
    <name evidence="1" type="ORF">AMORRO_LOCUS7579</name>
</gene>
<feature type="non-terminal residue" evidence="1">
    <location>
        <position position="71"/>
    </location>
</feature>
<name>A0A9N9CA01_9GLOM</name>
<dbReference type="EMBL" id="CAJVPV010005804">
    <property type="protein sequence ID" value="CAG8596304.1"/>
    <property type="molecule type" value="Genomic_DNA"/>
</dbReference>
<evidence type="ECO:0000313" key="2">
    <source>
        <dbReference type="Proteomes" id="UP000789342"/>
    </source>
</evidence>
<reference evidence="1" key="1">
    <citation type="submission" date="2021-06" db="EMBL/GenBank/DDBJ databases">
        <authorList>
            <person name="Kallberg Y."/>
            <person name="Tangrot J."/>
            <person name="Rosling A."/>
        </authorList>
    </citation>
    <scope>NUCLEOTIDE SEQUENCE</scope>
    <source>
        <strain evidence="1">CL551</strain>
    </source>
</reference>
<keyword evidence="2" id="KW-1185">Reference proteome</keyword>